<dbReference type="EMBL" id="MCFG01000066">
    <property type="protein sequence ID" value="ORX83742.1"/>
    <property type="molecule type" value="Genomic_DNA"/>
</dbReference>
<reference evidence="4 5" key="1">
    <citation type="submission" date="2016-08" db="EMBL/GenBank/DDBJ databases">
        <title>A Parts List for Fungal Cellulosomes Revealed by Comparative Genomics.</title>
        <authorList>
            <consortium name="DOE Joint Genome Institute"/>
            <person name="Haitjema C.H."/>
            <person name="Gilmore S.P."/>
            <person name="Henske J.K."/>
            <person name="Solomon K.V."/>
            <person name="De Groot R."/>
            <person name="Kuo A."/>
            <person name="Mondo S.J."/>
            <person name="Salamov A.A."/>
            <person name="Labutti K."/>
            <person name="Zhao Z."/>
            <person name="Chiniquy J."/>
            <person name="Barry K."/>
            <person name="Brewer H.M."/>
            <person name="Purvine S.O."/>
            <person name="Wright A.T."/>
            <person name="Boxma B."/>
            <person name="Van Alen T."/>
            <person name="Hackstein J.H."/>
            <person name="Baker S.E."/>
            <person name="Grigoriev I.V."/>
            <person name="O'Malley M.A."/>
        </authorList>
    </citation>
    <scope>NUCLEOTIDE SEQUENCE [LARGE SCALE GENOMIC DNA]</scope>
    <source>
        <strain evidence="4 5">S4</strain>
    </source>
</reference>
<evidence type="ECO:0000256" key="2">
    <source>
        <dbReference type="SAM" id="MobiDB-lite"/>
    </source>
</evidence>
<dbReference type="InterPro" id="IPR012677">
    <property type="entry name" value="Nucleotide-bd_a/b_plait_sf"/>
</dbReference>
<dbReference type="InterPro" id="IPR050441">
    <property type="entry name" value="RBM"/>
</dbReference>
<feature type="compositionally biased region" description="Basic residues" evidence="2">
    <location>
        <begin position="116"/>
        <end position="134"/>
    </location>
</feature>
<proteinExistence type="predicted"/>
<dbReference type="CDD" id="cd00590">
    <property type="entry name" value="RRM_SF"/>
    <property type="match status" value="1"/>
</dbReference>
<evidence type="ECO:0000256" key="1">
    <source>
        <dbReference type="PROSITE-ProRule" id="PRU00176"/>
    </source>
</evidence>
<name>A0A1Y1XDH3_9FUNG</name>
<dbReference type="InterPro" id="IPR000504">
    <property type="entry name" value="RRM_dom"/>
</dbReference>
<feature type="region of interest" description="Disordered" evidence="2">
    <location>
        <begin position="1"/>
        <end position="155"/>
    </location>
</feature>
<dbReference type="SMART" id="SM00360">
    <property type="entry name" value="RRM"/>
    <property type="match status" value="1"/>
</dbReference>
<dbReference type="OrthoDB" id="439808at2759"/>
<reference evidence="4 5" key="2">
    <citation type="submission" date="2016-08" db="EMBL/GenBank/DDBJ databases">
        <title>Pervasive Adenine N6-methylation of Active Genes in Fungi.</title>
        <authorList>
            <consortium name="DOE Joint Genome Institute"/>
            <person name="Mondo S.J."/>
            <person name="Dannebaum R.O."/>
            <person name="Kuo R.C."/>
            <person name="Labutti K."/>
            <person name="Haridas S."/>
            <person name="Kuo A."/>
            <person name="Salamov A."/>
            <person name="Ahrendt S.R."/>
            <person name="Lipzen A."/>
            <person name="Sullivan W."/>
            <person name="Andreopoulos W.B."/>
            <person name="Clum A."/>
            <person name="Lindquist E."/>
            <person name="Daum C."/>
            <person name="Ramamoorthy G.K."/>
            <person name="Gryganskyi A."/>
            <person name="Culley D."/>
            <person name="Magnuson J.K."/>
            <person name="James T.Y."/>
            <person name="O'Malley M.A."/>
            <person name="Stajich J.E."/>
            <person name="Spatafora J.W."/>
            <person name="Visel A."/>
            <person name="Grigoriev I.V."/>
        </authorList>
    </citation>
    <scope>NUCLEOTIDE SEQUENCE [LARGE SCALE GENOMIC DNA]</scope>
    <source>
        <strain evidence="4 5">S4</strain>
    </source>
</reference>
<dbReference type="PANTHER" id="PTHR48034">
    <property type="entry name" value="TRANSFORMER-2 SEX-DETERMINING PROTEIN-RELATED"/>
    <property type="match status" value="1"/>
</dbReference>
<feature type="compositionally biased region" description="Basic and acidic residues" evidence="2">
    <location>
        <begin position="146"/>
        <end position="155"/>
    </location>
</feature>
<evidence type="ECO:0000313" key="4">
    <source>
        <dbReference type="EMBL" id="ORX83742.1"/>
    </source>
</evidence>
<dbReference type="InterPro" id="IPR035979">
    <property type="entry name" value="RBD_domain_sf"/>
</dbReference>
<evidence type="ECO:0000259" key="3">
    <source>
        <dbReference type="PROSITE" id="PS50102"/>
    </source>
</evidence>
<dbReference type="Gene3D" id="3.30.70.330">
    <property type="match status" value="1"/>
</dbReference>
<keyword evidence="5" id="KW-1185">Reference proteome</keyword>
<dbReference type="STRING" id="1754192.A0A1Y1XDH3"/>
<dbReference type="AlphaFoldDB" id="A0A1Y1XDH3"/>
<dbReference type="Pfam" id="PF00076">
    <property type="entry name" value="RRM_1"/>
    <property type="match status" value="1"/>
</dbReference>
<dbReference type="SUPFAM" id="SSF54928">
    <property type="entry name" value="RNA-binding domain, RBD"/>
    <property type="match status" value="1"/>
</dbReference>
<sequence length="279" mass="33305">MLANETVPEKINDQLSPSKTTKKEMIQPSSGGGSGNRESSIQEDRMRDSDYRPMSYNDHYSSYSYRDHRYRSYSGSRRPLSPYMSRHSSSRGRDRSYSPRRRHSSRSSYSRDDSRRRSRRRSFSRSPLRRRSHSRGSYYRHPYHPSMDRGRYDRDYNRPRKARYIERGTEEDRKNTCNIFIGNLPYSYTENDIADMFEQYGRLKRITVPLDNRTHNNKGFAFVEFENRRDAEDAYDKYKGCILGGRAIRIDWDVGKEKKFNNADRRNSSRSRSRDPSYH</sequence>
<dbReference type="GO" id="GO:0003723">
    <property type="term" value="F:RNA binding"/>
    <property type="evidence" value="ECO:0007669"/>
    <property type="project" value="UniProtKB-UniRule"/>
</dbReference>
<feature type="compositionally biased region" description="Basic and acidic residues" evidence="2">
    <location>
        <begin position="40"/>
        <end position="51"/>
    </location>
</feature>
<feature type="compositionally biased region" description="Low complexity" evidence="2">
    <location>
        <begin position="72"/>
        <end position="87"/>
    </location>
</feature>
<organism evidence="4 5">
    <name type="scientific">Anaeromyces robustus</name>
    <dbReference type="NCBI Taxonomy" id="1754192"/>
    <lineage>
        <taxon>Eukaryota</taxon>
        <taxon>Fungi</taxon>
        <taxon>Fungi incertae sedis</taxon>
        <taxon>Chytridiomycota</taxon>
        <taxon>Chytridiomycota incertae sedis</taxon>
        <taxon>Neocallimastigomycetes</taxon>
        <taxon>Neocallimastigales</taxon>
        <taxon>Neocallimastigaceae</taxon>
        <taxon>Anaeromyces</taxon>
    </lineage>
</organism>
<comment type="caution">
    <text evidence="4">The sequence shown here is derived from an EMBL/GenBank/DDBJ whole genome shotgun (WGS) entry which is preliminary data.</text>
</comment>
<protein>
    <submittedName>
        <fullName evidence="4">RNA-binding domain-containing protein</fullName>
    </submittedName>
</protein>
<dbReference type="Proteomes" id="UP000193944">
    <property type="component" value="Unassembled WGS sequence"/>
</dbReference>
<feature type="domain" description="RRM" evidence="3">
    <location>
        <begin position="177"/>
        <end position="255"/>
    </location>
</feature>
<evidence type="ECO:0000313" key="5">
    <source>
        <dbReference type="Proteomes" id="UP000193944"/>
    </source>
</evidence>
<accession>A0A1Y1XDH3</accession>
<gene>
    <name evidence="4" type="ORF">BCR32DRAFT_277748</name>
</gene>
<keyword evidence="1" id="KW-0694">RNA-binding</keyword>
<dbReference type="PROSITE" id="PS50102">
    <property type="entry name" value="RRM"/>
    <property type="match status" value="1"/>
</dbReference>
<feature type="compositionally biased region" description="Low complexity" evidence="2">
    <location>
        <begin position="55"/>
        <end position="64"/>
    </location>
</feature>